<feature type="domain" description="Reverse transcriptase/retrotransposon-derived protein RNase H-like" evidence="3">
    <location>
        <begin position="293"/>
        <end position="388"/>
    </location>
</feature>
<organism evidence="4 5">
    <name type="scientific">Pisolithus microcarpus 441</name>
    <dbReference type="NCBI Taxonomy" id="765257"/>
    <lineage>
        <taxon>Eukaryota</taxon>
        <taxon>Fungi</taxon>
        <taxon>Dikarya</taxon>
        <taxon>Basidiomycota</taxon>
        <taxon>Agaricomycotina</taxon>
        <taxon>Agaricomycetes</taxon>
        <taxon>Agaricomycetidae</taxon>
        <taxon>Boletales</taxon>
        <taxon>Sclerodermatineae</taxon>
        <taxon>Pisolithaceae</taxon>
        <taxon>Pisolithus</taxon>
    </lineage>
</organism>
<dbReference type="EMBL" id="KN834020">
    <property type="protein sequence ID" value="KIK13107.1"/>
    <property type="molecule type" value="Genomic_DNA"/>
</dbReference>
<evidence type="ECO:0000313" key="4">
    <source>
        <dbReference type="EMBL" id="KIK13107.1"/>
    </source>
</evidence>
<keyword evidence="1" id="KW-0511">Multifunctional enzyme</keyword>
<evidence type="ECO:0000256" key="1">
    <source>
        <dbReference type="ARBA" id="ARBA00023268"/>
    </source>
</evidence>
<evidence type="ECO:0000259" key="3">
    <source>
        <dbReference type="Pfam" id="PF17919"/>
    </source>
</evidence>
<sequence length="476" mass="54061">MPVEFRVDRREVGDPLADLPVLPYRPPPFVPGSRFMAARAEELNLDPAKFLWPSELELVRWLPLNAVSIQDSAVPPFVDSIAEAFACHSVYGILDLMVGYDHRTIHDDYRDLTTFQTPIGTLRLTKLPMGYTNAMQIFHGDVCWILKDEIPEVTIPFIDDCPIKGPKSRYQQTDGTFETIPQNSGIRRFIWEHLQNTNHVLHRLRHAGATVSAKKCVIAAPSIVVVGHKVLYKGRIPDETKVQKIKDWPYCTNVTEVRGFLGLCSYCCIFIKDFAKHAHPLVELTKKDIPFEFGDEHRAAMEYLKDTIVASPALCSIDYNSALPVILAVDTLNVAVGYILMQEDEGSKRYPAHFGSITLNDQEQHYSQAKLELFGLFRALHDVWLYIFCVWDLVVEVDARYIKGMINNPDLQPNATINRWIAGILLFDFKLVHIPATKHAAPDGLSRRPKAEEDPEVDEEEYEDWVDECGAFAIEL</sequence>
<dbReference type="AlphaFoldDB" id="A0A0C9YS30"/>
<dbReference type="Proteomes" id="UP000054018">
    <property type="component" value="Unassembled WGS sequence"/>
</dbReference>
<reference evidence="5" key="2">
    <citation type="submission" date="2015-01" db="EMBL/GenBank/DDBJ databases">
        <title>Evolutionary Origins and Diversification of the Mycorrhizal Mutualists.</title>
        <authorList>
            <consortium name="DOE Joint Genome Institute"/>
            <consortium name="Mycorrhizal Genomics Consortium"/>
            <person name="Kohler A."/>
            <person name="Kuo A."/>
            <person name="Nagy L.G."/>
            <person name="Floudas D."/>
            <person name="Copeland A."/>
            <person name="Barry K.W."/>
            <person name="Cichocki N."/>
            <person name="Veneault-Fourrey C."/>
            <person name="LaButti K."/>
            <person name="Lindquist E.A."/>
            <person name="Lipzen A."/>
            <person name="Lundell T."/>
            <person name="Morin E."/>
            <person name="Murat C."/>
            <person name="Riley R."/>
            <person name="Ohm R."/>
            <person name="Sun H."/>
            <person name="Tunlid A."/>
            <person name="Henrissat B."/>
            <person name="Grigoriev I.V."/>
            <person name="Hibbett D.S."/>
            <person name="Martin F."/>
        </authorList>
    </citation>
    <scope>NUCLEOTIDE SEQUENCE [LARGE SCALE GENOMIC DNA]</scope>
    <source>
        <strain evidence="5">441</strain>
    </source>
</reference>
<dbReference type="InterPro" id="IPR050951">
    <property type="entry name" value="Retrovirus_Pol_polyprotein"/>
</dbReference>
<dbReference type="HOGENOM" id="CLU_000384_33_10_1"/>
<dbReference type="InterPro" id="IPR043502">
    <property type="entry name" value="DNA/RNA_pol_sf"/>
</dbReference>
<evidence type="ECO:0000256" key="2">
    <source>
        <dbReference type="SAM" id="MobiDB-lite"/>
    </source>
</evidence>
<dbReference type="InterPro" id="IPR041577">
    <property type="entry name" value="RT_RNaseH_2"/>
</dbReference>
<dbReference type="Pfam" id="PF17919">
    <property type="entry name" value="RT_RNaseH_2"/>
    <property type="match status" value="1"/>
</dbReference>
<dbReference type="Gene3D" id="3.10.10.10">
    <property type="entry name" value="HIV Type 1 Reverse Transcriptase, subunit A, domain 1"/>
    <property type="match status" value="1"/>
</dbReference>
<dbReference type="STRING" id="765257.A0A0C9YS30"/>
<keyword evidence="5" id="KW-1185">Reference proteome</keyword>
<dbReference type="FunFam" id="3.30.70.270:FF:000020">
    <property type="entry name" value="Transposon Tf2-6 polyprotein-like Protein"/>
    <property type="match status" value="1"/>
</dbReference>
<dbReference type="Gene3D" id="3.30.70.270">
    <property type="match status" value="3"/>
</dbReference>
<protein>
    <recommendedName>
        <fullName evidence="3">Reverse transcriptase/retrotransposon-derived protein RNase H-like domain-containing protein</fullName>
    </recommendedName>
</protein>
<dbReference type="OrthoDB" id="5599163at2759"/>
<dbReference type="InterPro" id="IPR043128">
    <property type="entry name" value="Rev_trsase/Diguanyl_cyclase"/>
</dbReference>
<dbReference type="GO" id="GO:0003824">
    <property type="term" value="F:catalytic activity"/>
    <property type="evidence" value="ECO:0007669"/>
    <property type="project" value="UniProtKB-KW"/>
</dbReference>
<reference evidence="4 5" key="1">
    <citation type="submission" date="2014-04" db="EMBL/GenBank/DDBJ databases">
        <authorList>
            <consortium name="DOE Joint Genome Institute"/>
            <person name="Kuo A."/>
            <person name="Kohler A."/>
            <person name="Costa M.D."/>
            <person name="Nagy L.G."/>
            <person name="Floudas D."/>
            <person name="Copeland A."/>
            <person name="Barry K.W."/>
            <person name="Cichocki N."/>
            <person name="Veneault-Fourrey C."/>
            <person name="LaButti K."/>
            <person name="Lindquist E.A."/>
            <person name="Lipzen A."/>
            <person name="Lundell T."/>
            <person name="Morin E."/>
            <person name="Murat C."/>
            <person name="Sun H."/>
            <person name="Tunlid A."/>
            <person name="Henrissat B."/>
            <person name="Grigoriev I.V."/>
            <person name="Hibbett D.S."/>
            <person name="Martin F."/>
            <person name="Nordberg H.P."/>
            <person name="Cantor M.N."/>
            <person name="Hua S.X."/>
        </authorList>
    </citation>
    <scope>NUCLEOTIDE SEQUENCE [LARGE SCALE GENOMIC DNA]</scope>
    <source>
        <strain evidence="4 5">441</strain>
    </source>
</reference>
<feature type="non-terminal residue" evidence="4">
    <location>
        <position position="1"/>
    </location>
</feature>
<gene>
    <name evidence="4" type="ORF">PISMIDRAFT_18225</name>
</gene>
<accession>A0A0C9YS30</accession>
<dbReference type="PANTHER" id="PTHR37984">
    <property type="entry name" value="PROTEIN CBG26694"/>
    <property type="match status" value="1"/>
</dbReference>
<dbReference type="SUPFAM" id="SSF56672">
    <property type="entry name" value="DNA/RNA polymerases"/>
    <property type="match status" value="1"/>
</dbReference>
<evidence type="ECO:0000313" key="5">
    <source>
        <dbReference type="Proteomes" id="UP000054018"/>
    </source>
</evidence>
<feature type="region of interest" description="Disordered" evidence="2">
    <location>
        <begin position="440"/>
        <end position="460"/>
    </location>
</feature>
<proteinExistence type="predicted"/>
<dbReference type="CDD" id="cd01647">
    <property type="entry name" value="RT_LTR"/>
    <property type="match status" value="1"/>
</dbReference>
<dbReference type="PANTHER" id="PTHR37984:SF5">
    <property type="entry name" value="PROTEIN NYNRIN-LIKE"/>
    <property type="match status" value="1"/>
</dbReference>
<name>A0A0C9YS30_9AGAM</name>